<dbReference type="PANTHER" id="PTHR11439">
    <property type="entry name" value="GAG-POL-RELATED RETROTRANSPOSON"/>
    <property type="match status" value="1"/>
</dbReference>
<dbReference type="InterPro" id="IPR013103">
    <property type="entry name" value="RVT_2"/>
</dbReference>
<proteinExistence type="predicted"/>
<protein>
    <submittedName>
        <fullName evidence="2">Putative copia-type protein</fullName>
    </submittedName>
</protein>
<dbReference type="PANTHER" id="PTHR11439:SF470">
    <property type="entry name" value="CYSTEINE-RICH RLK (RECEPTOR-LIKE PROTEIN KINASE) 8"/>
    <property type="match status" value="1"/>
</dbReference>
<dbReference type="Proteomes" id="UP000236291">
    <property type="component" value="Unassembled WGS sequence"/>
</dbReference>
<reference evidence="2 3" key="2">
    <citation type="journal article" date="2017" name="Front. Plant Sci.">
        <title>Gene Classification and Mining of Molecular Markers Useful in Red Clover (Trifolium pratense) Breeding.</title>
        <authorList>
            <person name="Istvanek J."/>
            <person name="Dluhosova J."/>
            <person name="Dluhos P."/>
            <person name="Patkova L."/>
            <person name="Nedelnik J."/>
            <person name="Repkova J."/>
        </authorList>
    </citation>
    <scope>NUCLEOTIDE SEQUENCE [LARGE SCALE GENOMIC DNA]</scope>
    <source>
        <strain evidence="3">cv. Tatra</strain>
        <tissue evidence="2">Young leaves</tissue>
    </source>
</reference>
<comment type="caution">
    <text evidence="2">The sequence shown here is derived from an EMBL/GenBank/DDBJ whole genome shotgun (WGS) entry which is preliminary data.</text>
</comment>
<evidence type="ECO:0000259" key="1">
    <source>
        <dbReference type="Pfam" id="PF07727"/>
    </source>
</evidence>
<gene>
    <name evidence="2" type="ORF">L195_g032467</name>
</gene>
<dbReference type="InterPro" id="IPR043502">
    <property type="entry name" value="DNA/RNA_pol_sf"/>
</dbReference>
<organism evidence="2 3">
    <name type="scientific">Trifolium pratense</name>
    <name type="common">Red clover</name>
    <dbReference type="NCBI Taxonomy" id="57577"/>
    <lineage>
        <taxon>Eukaryota</taxon>
        <taxon>Viridiplantae</taxon>
        <taxon>Streptophyta</taxon>
        <taxon>Embryophyta</taxon>
        <taxon>Tracheophyta</taxon>
        <taxon>Spermatophyta</taxon>
        <taxon>Magnoliopsida</taxon>
        <taxon>eudicotyledons</taxon>
        <taxon>Gunneridae</taxon>
        <taxon>Pentapetalae</taxon>
        <taxon>rosids</taxon>
        <taxon>fabids</taxon>
        <taxon>Fabales</taxon>
        <taxon>Fabaceae</taxon>
        <taxon>Papilionoideae</taxon>
        <taxon>50 kb inversion clade</taxon>
        <taxon>NPAAA clade</taxon>
        <taxon>Hologalegina</taxon>
        <taxon>IRL clade</taxon>
        <taxon>Trifolieae</taxon>
        <taxon>Trifolium</taxon>
    </lineage>
</organism>
<dbReference type="AlphaFoldDB" id="A0A2K3LDC5"/>
<accession>A0A2K3LDC5</accession>
<evidence type="ECO:0000313" key="3">
    <source>
        <dbReference type="Proteomes" id="UP000236291"/>
    </source>
</evidence>
<dbReference type="Pfam" id="PF07727">
    <property type="entry name" value="RVT_2"/>
    <property type="match status" value="1"/>
</dbReference>
<dbReference type="EMBL" id="ASHM01030797">
    <property type="protein sequence ID" value="PNX76517.1"/>
    <property type="molecule type" value="Genomic_DNA"/>
</dbReference>
<dbReference type="CDD" id="cd09272">
    <property type="entry name" value="RNase_HI_RT_Ty1"/>
    <property type="match status" value="1"/>
</dbReference>
<dbReference type="SUPFAM" id="SSF56672">
    <property type="entry name" value="DNA/RNA polymerases"/>
    <property type="match status" value="1"/>
</dbReference>
<reference evidence="2 3" key="1">
    <citation type="journal article" date="2014" name="Am. J. Bot.">
        <title>Genome assembly and annotation for red clover (Trifolium pratense; Fabaceae).</title>
        <authorList>
            <person name="Istvanek J."/>
            <person name="Jaros M."/>
            <person name="Krenek A."/>
            <person name="Repkova J."/>
        </authorList>
    </citation>
    <scope>NUCLEOTIDE SEQUENCE [LARGE SCALE GENOMIC DNA]</scope>
    <source>
        <strain evidence="3">cv. Tatra</strain>
        <tissue evidence="2">Young leaves</tissue>
    </source>
</reference>
<name>A0A2K3LDC5_TRIPR</name>
<sequence>MWQNSLQSGYSLPSIYSWHIHQLDVNNAFLHGELQEAVYMQVPEGVTCAKPNQVCKLKNSLYGLKQASRKLYEKLSTLLIHEGYSQSSSDYSLFTMKNGLVFIVILVYVDDIIVTGTSMIEINRIKNILDLNFKIKDLGILKYFMGLEVAHSKQGITISQRKYCLDLLQDTGLLGSKLVSTPLDPSIKLHQDSGEPYADITQYRRLIGRLLYLNTTRPDITLATQQLSQFLHAPTITHYNAACRVLRYLKQNPGWGLLFPRNSEIQLLGYADADWAGCVDSRKSTTEYCFFLGASLISWKAKKQNTVARSLFEAEYRALSSATCELQWLLYLLKDLNITSTRQPTLYCDSQSAIHIASNHVFHERTKHLQIDCHLIREKIQKGILKLIHISTNEQLADFLTKPLC</sequence>
<evidence type="ECO:0000313" key="2">
    <source>
        <dbReference type="EMBL" id="PNX76517.1"/>
    </source>
</evidence>
<feature type="domain" description="Reverse transcriptase Ty1/copia-type" evidence="1">
    <location>
        <begin position="14"/>
        <end position="183"/>
    </location>
</feature>